<keyword evidence="2" id="KW-0479">Metal-binding</keyword>
<gene>
    <name evidence="5" type="ORF">CR152_25360</name>
</gene>
<dbReference type="PANTHER" id="PTHR28620:SF1">
    <property type="entry name" value="CENP-V_GFA DOMAIN-CONTAINING PROTEIN"/>
    <property type="match status" value="1"/>
</dbReference>
<dbReference type="Proteomes" id="UP000229897">
    <property type="component" value="Chromosome"/>
</dbReference>
<evidence type="ECO:0000313" key="5">
    <source>
        <dbReference type="EMBL" id="ATQ77459.1"/>
    </source>
</evidence>
<sequence>MKTYLGSCHCGAVRFEADIDLSLETLRCNCSFCKKIRWWAAIVKPESFRLLCGASELSDYQFQRRVEHHLFCRHCGVPPFCIGQSPRLGKFYGVNIACLDGVTDDELSWVPVRYVDGRNDEWDKPPAETGYL</sequence>
<dbReference type="EMBL" id="CP024608">
    <property type="protein sequence ID" value="ATQ77459.1"/>
    <property type="molecule type" value="Genomic_DNA"/>
</dbReference>
<dbReference type="SUPFAM" id="SSF51316">
    <property type="entry name" value="Mss4-like"/>
    <property type="match status" value="1"/>
</dbReference>
<protein>
    <submittedName>
        <fullName evidence="5">Aldehyde-activating protein</fullName>
    </submittedName>
</protein>
<keyword evidence="6" id="KW-1185">Reference proteome</keyword>
<evidence type="ECO:0000313" key="6">
    <source>
        <dbReference type="Proteomes" id="UP000229897"/>
    </source>
</evidence>
<comment type="similarity">
    <text evidence="1">Belongs to the Gfa family.</text>
</comment>
<dbReference type="Gene3D" id="2.170.150.70">
    <property type="match status" value="1"/>
</dbReference>
<reference evidence="5" key="1">
    <citation type="submission" date="2017-10" db="EMBL/GenBank/DDBJ databases">
        <title>Massilia psychrophilum sp. nov., a novel purple-pigmented bacterium isolated from Tianshan glacier, Xinjiang Municipality, China.</title>
        <authorList>
            <person name="Wang H."/>
        </authorList>
    </citation>
    <scope>NUCLEOTIDE SEQUENCE [LARGE SCALE GENOMIC DNA]</scope>
    <source>
        <strain evidence="5">B2</strain>
    </source>
</reference>
<evidence type="ECO:0000256" key="3">
    <source>
        <dbReference type="ARBA" id="ARBA00022833"/>
    </source>
</evidence>
<dbReference type="AlphaFoldDB" id="A0A2D2DR61"/>
<dbReference type="InterPro" id="IPR006913">
    <property type="entry name" value="CENP-V/GFA"/>
</dbReference>
<name>A0A2D2DR61_9BURK</name>
<dbReference type="KEGG" id="mass:CR152_25360"/>
<dbReference type="GO" id="GO:0046872">
    <property type="term" value="F:metal ion binding"/>
    <property type="evidence" value="ECO:0007669"/>
    <property type="project" value="UniProtKB-KW"/>
</dbReference>
<dbReference type="RefSeq" id="WP_099879649.1">
    <property type="nucleotide sequence ID" value="NZ_CP024608.1"/>
</dbReference>
<feature type="domain" description="CENP-V/GFA" evidence="4">
    <location>
        <begin position="4"/>
        <end position="123"/>
    </location>
</feature>
<evidence type="ECO:0000256" key="1">
    <source>
        <dbReference type="ARBA" id="ARBA00005495"/>
    </source>
</evidence>
<evidence type="ECO:0000256" key="2">
    <source>
        <dbReference type="ARBA" id="ARBA00022723"/>
    </source>
</evidence>
<organism evidence="5 6">
    <name type="scientific">Massilia violaceinigra</name>
    <dbReference type="NCBI Taxonomy" id="2045208"/>
    <lineage>
        <taxon>Bacteria</taxon>
        <taxon>Pseudomonadati</taxon>
        <taxon>Pseudomonadota</taxon>
        <taxon>Betaproteobacteria</taxon>
        <taxon>Burkholderiales</taxon>
        <taxon>Oxalobacteraceae</taxon>
        <taxon>Telluria group</taxon>
        <taxon>Massilia</taxon>
    </lineage>
</organism>
<dbReference type="GO" id="GO:0016846">
    <property type="term" value="F:carbon-sulfur lyase activity"/>
    <property type="evidence" value="ECO:0007669"/>
    <property type="project" value="InterPro"/>
</dbReference>
<evidence type="ECO:0000259" key="4">
    <source>
        <dbReference type="PROSITE" id="PS51891"/>
    </source>
</evidence>
<dbReference type="OrthoDB" id="327703at2"/>
<dbReference type="InterPro" id="IPR052355">
    <property type="entry name" value="CENP-V-like"/>
</dbReference>
<keyword evidence="3" id="KW-0862">Zinc</keyword>
<dbReference type="PANTHER" id="PTHR28620">
    <property type="entry name" value="CENTROMERE PROTEIN V"/>
    <property type="match status" value="1"/>
</dbReference>
<dbReference type="Pfam" id="PF04828">
    <property type="entry name" value="GFA"/>
    <property type="match status" value="1"/>
</dbReference>
<dbReference type="PROSITE" id="PS51891">
    <property type="entry name" value="CENP_V_GFA"/>
    <property type="match status" value="1"/>
</dbReference>
<proteinExistence type="inferred from homology"/>
<dbReference type="InterPro" id="IPR011057">
    <property type="entry name" value="Mss4-like_sf"/>
</dbReference>
<accession>A0A2D2DR61</accession>